<protein>
    <submittedName>
        <fullName evidence="2">Uncharacterized protein</fullName>
    </submittedName>
</protein>
<feature type="transmembrane region" description="Helical" evidence="1">
    <location>
        <begin position="173"/>
        <end position="197"/>
    </location>
</feature>
<sequence>MPESSPIPAQPVVPDFVNTLLLALADFGVPLVFLIIIATLFAIESWYANGRRIITGARAAGGVLSRAAARAASMTWTRVAVAGVSTLVSLALQIGFLAVGYVGGSYLSAPFDPARTDALLASVESEPFALFRVETVTANLKLDLIAGVHLTLIVVALLAAYRVKSAAGPMLLALPYPLIAFGGGLWVLLSILLDLLVNTARWDFTGPESWPAMRDGSGGIIAVSLFALAYVAAFLTALVSAATVRRHWTGVQD</sequence>
<organism evidence="2 3">
    <name type="scientific">Glycomyces sambucus</name>
    <dbReference type="NCBI Taxonomy" id="380244"/>
    <lineage>
        <taxon>Bacteria</taxon>
        <taxon>Bacillati</taxon>
        <taxon>Actinomycetota</taxon>
        <taxon>Actinomycetes</taxon>
        <taxon>Glycomycetales</taxon>
        <taxon>Glycomycetaceae</taxon>
        <taxon>Glycomyces</taxon>
    </lineage>
</organism>
<dbReference type="EMBL" id="FNGF01000002">
    <property type="protein sequence ID" value="SDK95326.1"/>
    <property type="molecule type" value="Genomic_DNA"/>
</dbReference>
<keyword evidence="1" id="KW-1133">Transmembrane helix</keyword>
<evidence type="ECO:0000313" key="3">
    <source>
        <dbReference type="Proteomes" id="UP000198662"/>
    </source>
</evidence>
<name>A0A1G9G3V5_9ACTN</name>
<proteinExistence type="predicted"/>
<dbReference type="OrthoDB" id="9865208at2"/>
<evidence type="ECO:0000256" key="1">
    <source>
        <dbReference type="SAM" id="Phobius"/>
    </source>
</evidence>
<dbReference type="RefSeq" id="WP_091047563.1">
    <property type="nucleotide sequence ID" value="NZ_FNGF01000002.1"/>
</dbReference>
<feature type="transmembrane region" description="Helical" evidence="1">
    <location>
        <begin position="79"/>
        <end position="102"/>
    </location>
</feature>
<dbReference type="Proteomes" id="UP000198662">
    <property type="component" value="Unassembled WGS sequence"/>
</dbReference>
<evidence type="ECO:0000313" key="2">
    <source>
        <dbReference type="EMBL" id="SDK95326.1"/>
    </source>
</evidence>
<feature type="transmembrane region" description="Helical" evidence="1">
    <location>
        <begin position="144"/>
        <end position="161"/>
    </location>
</feature>
<keyword evidence="3" id="KW-1185">Reference proteome</keyword>
<accession>A0A1G9G3V5</accession>
<keyword evidence="1" id="KW-0472">Membrane</keyword>
<reference evidence="3" key="1">
    <citation type="submission" date="2016-10" db="EMBL/GenBank/DDBJ databases">
        <authorList>
            <person name="Varghese N."/>
            <person name="Submissions S."/>
        </authorList>
    </citation>
    <scope>NUCLEOTIDE SEQUENCE [LARGE SCALE GENOMIC DNA]</scope>
    <source>
        <strain evidence="3">CGMCC 4.3147</strain>
    </source>
</reference>
<gene>
    <name evidence="2" type="ORF">SAMN05216298_2196</name>
</gene>
<keyword evidence="1" id="KW-0812">Transmembrane</keyword>
<feature type="transmembrane region" description="Helical" evidence="1">
    <location>
        <begin position="217"/>
        <end position="239"/>
    </location>
</feature>
<dbReference type="AlphaFoldDB" id="A0A1G9G3V5"/>
<feature type="transmembrane region" description="Helical" evidence="1">
    <location>
        <begin position="20"/>
        <end position="43"/>
    </location>
</feature>